<dbReference type="InterPro" id="IPR014710">
    <property type="entry name" value="RmlC-like_jellyroll"/>
</dbReference>
<evidence type="ECO:0000256" key="8">
    <source>
        <dbReference type="RuleBase" id="RU004190"/>
    </source>
</evidence>
<dbReference type="InterPro" id="IPR001538">
    <property type="entry name" value="Man6P_isomerase-2_C"/>
</dbReference>
<dbReference type="NCBIfam" id="TIGR01479">
    <property type="entry name" value="GMP_PMI"/>
    <property type="match status" value="1"/>
</dbReference>
<organism evidence="12 13">
    <name type="scientific">Seleniivibrio woodruffii</name>
    <dbReference type="NCBI Taxonomy" id="1078050"/>
    <lineage>
        <taxon>Bacteria</taxon>
        <taxon>Pseudomonadati</taxon>
        <taxon>Deferribacterota</taxon>
        <taxon>Deferribacteres</taxon>
        <taxon>Deferribacterales</taxon>
        <taxon>Geovibrionaceae</taxon>
        <taxon>Seleniivibrio</taxon>
    </lineage>
</organism>
<dbReference type="InterPro" id="IPR029044">
    <property type="entry name" value="Nucleotide-diphossugar_trans"/>
</dbReference>
<feature type="domain" description="MannoseP isomerase/GMP-like beta-helix" evidence="11">
    <location>
        <begin position="278"/>
        <end position="322"/>
    </location>
</feature>
<dbReference type="OrthoDB" id="9806359at2"/>
<feature type="domain" description="Mannose-6-phosphate isomerase type II C-terminal" evidence="10">
    <location>
        <begin position="330"/>
        <end position="441"/>
    </location>
</feature>
<dbReference type="EMBL" id="SMGG01000003">
    <property type="protein sequence ID" value="TCK62369.1"/>
    <property type="molecule type" value="Genomic_DNA"/>
</dbReference>
<dbReference type="InterPro" id="IPR005835">
    <property type="entry name" value="NTP_transferase_dom"/>
</dbReference>
<evidence type="ECO:0000256" key="3">
    <source>
        <dbReference type="ARBA" id="ARBA00022679"/>
    </source>
</evidence>
<dbReference type="PANTHER" id="PTHR46390:SF1">
    <property type="entry name" value="MANNOSE-1-PHOSPHATE GUANYLYLTRANSFERASE"/>
    <property type="match status" value="1"/>
</dbReference>
<comment type="similarity">
    <text evidence="1 8">Belongs to the mannose-6-phosphate isomerase type 2 family.</text>
</comment>
<dbReference type="GO" id="GO:0005525">
    <property type="term" value="F:GTP binding"/>
    <property type="evidence" value="ECO:0007669"/>
    <property type="project" value="UniProtKB-KW"/>
</dbReference>
<dbReference type="AlphaFoldDB" id="A0A4R1KGB3"/>
<dbReference type="GO" id="GO:0000271">
    <property type="term" value="P:polysaccharide biosynthetic process"/>
    <property type="evidence" value="ECO:0007669"/>
    <property type="project" value="InterPro"/>
</dbReference>
<evidence type="ECO:0000259" key="9">
    <source>
        <dbReference type="Pfam" id="PF00483"/>
    </source>
</evidence>
<reference evidence="12 13" key="1">
    <citation type="submission" date="2019-03" db="EMBL/GenBank/DDBJ databases">
        <title>Genomic Encyclopedia of Type Strains, Phase IV (KMG-IV): sequencing the most valuable type-strain genomes for metagenomic binning, comparative biology and taxonomic classification.</title>
        <authorList>
            <person name="Goeker M."/>
        </authorList>
    </citation>
    <scope>NUCLEOTIDE SEQUENCE [LARGE SCALE GENOMIC DNA]</scope>
    <source>
        <strain evidence="12 13">DSM 24984</strain>
    </source>
</reference>
<dbReference type="SUPFAM" id="SSF51182">
    <property type="entry name" value="RmlC-like cupins"/>
    <property type="match status" value="1"/>
</dbReference>
<evidence type="ECO:0000256" key="5">
    <source>
        <dbReference type="ARBA" id="ARBA00022741"/>
    </source>
</evidence>
<dbReference type="Pfam" id="PF01050">
    <property type="entry name" value="MannoseP_isomer"/>
    <property type="match status" value="1"/>
</dbReference>
<dbReference type="GO" id="GO:0009298">
    <property type="term" value="P:GDP-mannose biosynthetic process"/>
    <property type="evidence" value="ECO:0007669"/>
    <property type="project" value="TreeGrafter"/>
</dbReference>
<dbReference type="EC" id="2.7.7.13" evidence="2"/>
<comment type="caution">
    <text evidence="12">The sequence shown here is derived from an EMBL/GenBank/DDBJ whole genome shotgun (WGS) entry which is preliminary data.</text>
</comment>
<dbReference type="InterPro" id="IPR049577">
    <property type="entry name" value="GMPP_N"/>
</dbReference>
<dbReference type="SUPFAM" id="SSF53448">
    <property type="entry name" value="Nucleotide-diphospho-sugar transferases"/>
    <property type="match status" value="1"/>
</dbReference>
<sequence>MKNLVICGGSGTRLWPLSRNLMPKQFAKLINNKSLFQLALERNSAFCDSFCIISNVEHFFLAHDQMDASELNKKIVKDTKYILEPVGRNTAPAIALACLTLNDDDMVLVSPSDHLIKNHEEYEKAVARAAVLAEQGNIVVFGVKPAYAETGYGYIEVDGEDVISFKEKPDAKTAGEYVESGRYYWNSGMFCFKAGKFLEELQRHAPEIYDACRVALENASNSQYVRIGLEDMLMIPEDSIDYSVIEKCDCLKVVVSDIGWSDVGSFDSLSAELENDKDNNLIISNKYVATIDVNDMIVVDTDDALLICKKGSSQKVKDVVHKIKTVKPELANIHMTAYRPWGTYTVLENTYGYKIKRIEVKPGKKLSLQRHMHRSEHWIVVSGTATVTVGDRTTMVRPNESTYIKMGEMHRLANEGKIPLVVIEAQVGEYTGEDDIIRSEDDYDRD</sequence>
<keyword evidence="4 12" id="KW-0548">Nucleotidyltransferase</keyword>
<dbReference type="FunFam" id="2.60.120.10:FF:000032">
    <property type="entry name" value="Mannose-1-phosphate guanylyltransferase/mannose-6-phosphate isomerase"/>
    <property type="match status" value="1"/>
</dbReference>
<evidence type="ECO:0000313" key="13">
    <source>
        <dbReference type="Proteomes" id="UP000294614"/>
    </source>
</evidence>
<dbReference type="CDD" id="cd02213">
    <property type="entry name" value="cupin_PMI_typeII_C"/>
    <property type="match status" value="1"/>
</dbReference>
<dbReference type="InterPro" id="IPR054566">
    <property type="entry name" value="ManC/GMP-like_b-helix"/>
</dbReference>
<dbReference type="Pfam" id="PF22640">
    <property type="entry name" value="ManC_GMP_beta-helix"/>
    <property type="match status" value="1"/>
</dbReference>
<keyword evidence="5" id="KW-0547">Nucleotide-binding</keyword>
<dbReference type="CDD" id="cd02509">
    <property type="entry name" value="GDP-M1P_Guanylyltransferase"/>
    <property type="match status" value="1"/>
</dbReference>
<gene>
    <name evidence="12" type="ORF">C8D98_0894</name>
</gene>
<dbReference type="Pfam" id="PF00483">
    <property type="entry name" value="NTP_transferase"/>
    <property type="match status" value="1"/>
</dbReference>
<proteinExistence type="inferred from homology"/>
<dbReference type="RefSeq" id="WP_132872369.1">
    <property type="nucleotide sequence ID" value="NZ_JAJUHT010000004.1"/>
</dbReference>
<keyword evidence="6" id="KW-0342">GTP-binding</keyword>
<dbReference type="InterPro" id="IPR051161">
    <property type="entry name" value="Mannose-6P_isomerase_type2"/>
</dbReference>
<dbReference type="InterPro" id="IPR006375">
    <property type="entry name" value="Man1P_GuaTrfase/Man6P_Isoase"/>
</dbReference>
<evidence type="ECO:0000313" key="12">
    <source>
        <dbReference type="EMBL" id="TCK62369.1"/>
    </source>
</evidence>
<evidence type="ECO:0000259" key="10">
    <source>
        <dbReference type="Pfam" id="PF01050"/>
    </source>
</evidence>
<dbReference type="Proteomes" id="UP000294614">
    <property type="component" value="Unassembled WGS sequence"/>
</dbReference>
<dbReference type="InterPro" id="IPR011051">
    <property type="entry name" value="RmlC_Cupin_sf"/>
</dbReference>
<feature type="domain" description="Nucleotidyl transferase" evidence="9">
    <location>
        <begin position="2"/>
        <end position="275"/>
    </location>
</feature>
<evidence type="ECO:0000256" key="4">
    <source>
        <dbReference type="ARBA" id="ARBA00022695"/>
    </source>
</evidence>
<name>A0A4R1KGB3_9BACT</name>
<keyword evidence="3 12" id="KW-0808">Transferase</keyword>
<evidence type="ECO:0000256" key="2">
    <source>
        <dbReference type="ARBA" id="ARBA00012387"/>
    </source>
</evidence>
<evidence type="ECO:0000256" key="7">
    <source>
        <dbReference type="ARBA" id="ARBA00047343"/>
    </source>
</evidence>
<protein>
    <recommendedName>
        <fullName evidence="2">mannose-1-phosphate guanylyltransferase</fullName>
        <ecNumber evidence="2">2.7.7.13</ecNumber>
    </recommendedName>
</protein>
<dbReference type="Gene3D" id="2.60.120.10">
    <property type="entry name" value="Jelly Rolls"/>
    <property type="match status" value="1"/>
</dbReference>
<accession>A0A4R1KGB3</accession>
<dbReference type="GO" id="GO:0004475">
    <property type="term" value="F:mannose-1-phosphate guanylyltransferase (GTP) activity"/>
    <property type="evidence" value="ECO:0007669"/>
    <property type="project" value="UniProtKB-EC"/>
</dbReference>
<comment type="catalytic activity">
    <reaction evidence="7">
        <text>alpha-D-mannose 1-phosphate + GTP + H(+) = GDP-alpha-D-mannose + diphosphate</text>
        <dbReference type="Rhea" id="RHEA:15229"/>
        <dbReference type="ChEBI" id="CHEBI:15378"/>
        <dbReference type="ChEBI" id="CHEBI:33019"/>
        <dbReference type="ChEBI" id="CHEBI:37565"/>
        <dbReference type="ChEBI" id="CHEBI:57527"/>
        <dbReference type="ChEBI" id="CHEBI:58409"/>
        <dbReference type="EC" id="2.7.7.13"/>
    </reaction>
</comment>
<keyword evidence="13" id="KW-1185">Reference proteome</keyword>
<evidence type="ECO:0000256" key="1">
    <source>
        <dbReference type="ARBA" id="ARBA00006115"/>
    </source>
</evidence>
<dbReference type="Gene3D" id="3.90.550.10">
    <property type="entry name" value="Spore Coat Polysaccharide Biosynthesis Protein SpsA, Chain A"/>
    <property type="match status" value="1"/>
</dbReference>
<dbReference type="PANTHER" id="PTHR46390">
    <property type="entry name" value="MANNOSE-1-PHOSPHATE GUANYLYLTRANSFERASE"/>
    <property type="match status" value="1"/>
</dbReference>
<evidence type="ECO:0000259" key="11">
    <source>
        <dbReference type="Pfam" id="PF22640"/>
    </source>
</evidence>
<evidence type="ECO:0000256" key="6">
    <source>
        <dbReference type="ARBA" id="ARBA00023134"/>
    </source>
</evidence>